<feature type="domain" description="NADP-dependent oxidoreductase" evidence="2">
    <location>
        <begin position="15"/>
        <end position="320"/>
    </location>
</feature>
<keyword evidence="1" id="KW-0560">Oxidoreductase</keyword>
<dbReference type="Gene3D" id="3.20.20.100">
    <property type="entry name" value="NADP-dependent oxidoreductase domain"/>
    <property type="match status" value="1"/>
</dbReference>
<dbReference type="InterPro" id="IPR036812">
    <property type="entry name" value="NAD(P)_OxRdtase_dom_sf"/>
</dbReference>
<dbReference type="InterPro" id="IPR023210">
    <property type="entry name" value="NADP_OxRdtase_dom"/>
</dbReference>
<name>A0AAE6UM67_9PSED</name>
<gene>
    <name evidence="3" type="ORF">GMO17_16575</name>
</gene>
<dbReference type="GeneID" id="72393831"/>
<dbReference type="CDD" id="cd19079">
    <property type="entry name" value="AKR_EcYajO-like"/>
    <property type="match status" value="1"/>
</dbReference>
<dbReference type="AlphaFoldDB" id="A0AAE6UM67"/>
<dbReference type="GO" id="GO:0005829">
    <property type="term" value="C:cytosol"/>
    <property type="evidence" value="ECO:0007669"/>
    <property type="project" value="UniProtKB-ARBA"/>
</dbReference>
<dbReference type="Pfam" id="PF00248">
    <property type="entry name" value="Aldo_ket_red"/>
    <property type="match status" value="1"/>
</dbReference>
<evidence type="ECO:0000259" key="2">
    <source>
        <dbReference type="Pfam" id="PF00248"/>
    </source>
</evidence>
<reference evidence="3 4" key="1">
    <citation type="submission" date="2019-11" db="EMBL/GenBank/DDBJ databases">
        <title>Complete genome sequence of Pseudomonas syringae pv. coronafaciens isolate B19001 originated in imported oat cereal.</title>
        <authorList>
            <person name="Kim S.M."/>
            <person name="Lee B.C."/>
            <person name="Seo S.J."/>
            <person name="Lee J.E."/>
            <person name="Choi N.J."/>
            <person name="Park J.H."/>
        </authorList>
    </citation>
    <scope>NUCLEOTIDE SEQUENCE [LARGE SCALE GENOMIC DNA]</scope>
    <source>
        <strain evidence="3 4">B19001</strain>
    </source>
</reference>
<accession>A0AAE6UM67</accession>
<dbReference type="InterPro" id="IPR050523">
    <property type="entry name" value="AKR_Detox_Biosynth"/>
</dbReference>
<dbReference type="GO" id="GO:0016491">
    <property type="term" value="F:oxidoreductase activity"/>
    <property type="evidence" value="ECO:0007669"/>
    <property type="project" value="UniProtKB-KW"/>
</dbReference>
<dbReference type="EMBL" id="CP046441">
    <property type="protein sequence ID" value="QGT82679.1"/>
    <property type="molecule type" value="Genomic_DNA"/>
</dbReference>
<proteinExistence type="predicted"/>
<protein>
    <submittedName>
        <fullName evidence="3">Aldo/keto reductase</fullName>
    </submittedName>
</protein>
<dbReference type="Proteomes" id="UP000423413">
    <property type="component" value="Chromosome"/>
</dbReference>
<dbReference type="SUPFAM" id="SSF51430">
    <property type="entry name" value="NAD(P)-linked oxidoreductase"/>
    <property type="match status" value="1"/>
</dbReference>
<evidence type="ECO:0000256" key="1">
    <source>
        <dbReference type="ARBA" id="ARBA00023002"/>
    </source>
</evidence>
<organism evidence="3 4">
    <name type="scientific">Pseudomonas coronafaciens pv. coronafaciens</name>
    <dbReference type="NCBI Taxonomy" id="235275"/>
    <lineage>
        <taxon>Bacteria</taxon>
        <taxon>Pseudomonadati</taxon>
        <taxon>Pseudomonadota</taxon>
        <taxon>Gammaproteobacteria</taxon>
        <taxon>Pseudomonadales</taxon>
        <taxon>Pseudomonadaceae</taxon>
        <taxon>Pseudomonas</taxon>
        <taxon>Pseudomonas coronafaciens</taxon>
    </lineage>
</organism>
<evidence type="ECO:0000313" key="3">
    <source>
        <dbReference type="EMBL" id="QGT82679.1"/>
    </source>
</evidence>
<dbReference type="PANTHER" id="PTHR43364:SF4">
    <property type="entry name" value="NAD(P)-LINKED OXIDOREDUCTASE SUPERFAMILY PROTEIN"/>
    <property type="match status" value="1"/>
</dbReference>
<dbReference type="RefSeq" id="WP_005897197.1">
    <property type="nucleotide sequence ID" value="NZ_CP046441.1"/>
</dbReference>
<evidence type="ECO:0000313" key="4">
    <source>
        <dbReference type="Proteomes" id="UP000423413"/>
    </source>
</evidence>
<sequence length="331" mass="36728">MKYVKLGSTGLDISRLCLGCMTFGEPDAGTHPWTLDEQASRPIIRHAVEQGINFFDTANSYSAGTSETIVGKLLKEFTRREETVIATKVFFPANMWEGSTRPNDKGLSRKAIMANIDASLQRLGTDYIDLYQIHRWDYDTPIEETMEALHDVVKAGKARYIGASSMYAWQFAKAQQVALANGWSRFVSMQNYLNLVYREEEREMIPLCLDQGVGLMPWSPMARGRLTRPHGQQTERTRTDISGQSFYEATEQEDGRVIDAVEKLAGERGVPMAQIALAWVLAKRGVSAPIVGASKASQLDDAIAALDLVLSDEDISQLEAPYVPHAVTGFA</sequence>
<dbReference type="PANTHER" id="PTHR43364">
    <property type="entry name" value="NADH-SPECIFIC METHYLGLYOXAL REDUCTASE-RELATED"/>
    <property type="match status" value="1"/>
</dbReference>
<dbReference type="FunFam" id="3.20.20.100:FF:000004">
    <property type="entry name" value="Oxidoreductase, aldo/keto reductase"/>
    <property type="match status" value="1"/>
</dbReference>